<dbReference type="Proteomes" id="UP001632038">
    <property type="component" value="Unassembled WGS sequence"/>
</dbReference>
<gene>
    <name evidence="2" type="ORF">CASFOL_035100</name>
</gene>
<proteinExistence type="predicted"/>
<dbReference type="GO" id="GO:0016787">
    <property type="term" value="F:hydrolase activity"/>
    <property type="evidence" value="ECO:0007669"/>
    <property type="project" value="UniProtKB-ARBA"/>
</dbReference>
<reference evidence="3" key="1">
    <citation type="journal article" date="2024" name="IScience">
        <title>Strigolactones Initiate the Formation of Haustorium-like Structures in Castilleja.</title>
        <authorList>
            <person name="Buerger M."/>
            <person name="Peterson D."/>
            <person name="Chory J."/>
        </authorList>
    </citation>
    <scope>NUCLEOTIDE SEQUENCE [LARGE SCALE GENOMIC DNA]</scope>
</reference>
<dbReference type="AlphaFoldDB" id="A0ABD3BRN5"/>
<dbReference type="InterPro" id="IPR029058">
    <property type="entry name" value="AB_hydrolase_fold"/>
</dbReference>
<dbReference type="InterPro" id="IPR000073">
    <property type="entry name" value="AB_hydrolase_1"/>
</dbReference>
<organism evidence="2 3">
    <name type="scientific">Castilleja foliolosa</name>
    <dbReference type="NCBI Taxonomy" id="1961234"/>
    <lineage>
        <taxon>Eukaryota</taxon>
        <taxon>Viridiplantae</taxon>
        <taxon>Streptophyta</taxon>
        <taxon>Embryophyta</taxon>
        <taxon>Tracheophyta</taxon>
        <taxon>Spermatophyta</taxon>
        <taxon>Magnoliopsida</taxon>
        <taxon>eudicotyledons</taxon>
        <taxon>Gunneridae</taxon>
        <taxon>Pentapetalae</taxon>
        <taxon>asterids</taxon>
        <taxon>lamiids</taxon>
        <taxon>Lamiales</taxon>
        <taxon>Orobanchaceae</taxon>
        <taxon>Pedicularideae</taxon>
        <taxon>Castillejinae</taxon>
        <taxon>Castilleja</taxon>
    </lineage>
</organism>
<evidence type="ECO:0000313" key="3">
    <source>
        <dbReference type="Proteomes" id="UP001632038"/>
    </source>
</evidence>
<sequence>MIALVAIGLVGGFISYAYLAIKPPAPKICGSAVGPPVTSPRVKLADGRHLAYKERGVAKDEAKHKIIVSHALADSKDFNFPISDWKKGNSSSIPRQNAEFLDHFQEVLEELQICIITFDRAGYGESDPNPRRSVKSEVFDIQELADKLQLGPKFYVVGLSIGVYPVYACLKYIPHRLSGAALVVPLTNFWWRCFPSKLSRDALNGLLFQQRWTYRVAHYTPWLLHWWMTRNWLPSLNRLVGKPDPFSRSDLEVLEKLADAPQPDPGKAIQQGAHESLHRDLMVAFGRWEFEPTDINDPFPGNEGRVHIWHGYEDKVFPFELNRYLSKQIPWITYHEVADAGHLLVYNKTHCEAIFKTLVLSS</sequence>
<evidence type="ECO:0000259" key="1">
    <source>
        <dbReference type="Pfam" id="PF12697"/>
    </source>
</evidence>
<dbReference type="Gene3D" id="3.40.50.1820">
    <property type="entry name" value="alpha/beta hydrolase"/>
    <property type="match status" value="1"/>
</dbReference>
<dbReference type="EMBL" id="JAVIJP010000066">
    <property type="protein sequence ID" value="KAL3620188.1"/>
    <property type="molecule type" value="Genomic_DNA"/>
</dbReference>
<accession>A0ABD3BRN5</accession>
<dbReference type="FunFam" id="3.40.50.1820:FF:000270">
    <property type="entry name" value="Alpha/beta-Hydrolases superfamily protein"/>
    <property type="match status" value="1"/>
</dbReference>
<dbReference type="PANTHER" id="PTHR45763:SF21">
    <property type="entry name" value="ALPHA_BETA-HYDROLASES SUPERFAMILY PROTEIN"/>
    <property type="match status" value="1"/>
</dbReference>
<dbReference type="Pfam" id="PF12697">
    <property type="entry name" value="Abhydrolase_6"/>
    <property type="match status" value="1"/>
</dbReference>
<dbReference type="SUPFAM" id="SSF53474">
    <property type="entry name" value="alpha/beta-Hydrolases"/>
    <property type="match status" value="1"/>
</dbReference>
<feature type="domain" description="AB hydrolase-1" evidence="1">
    <location>
        <begin position="110"/>
        <end position="345"/>
    </location>
</feature>
<name>A0ABD3BRN5_9LAMI</name>
<keyword evidence="3" id="KW-1185">Reference proteome</keyword>
<comment type="caution">
    <text evidence="2">The sequence shown here is derived from an EMBL/GenBank/DDBJ whole genome shotgun (WGS) entry which is preliminary data.</text>
</comment>
<dbReference type="PANTHER" id="PTHR45763">
    <property type="entry name" value="HYDROLASE, ALPHA/BETA FOLD FAMILY PROTEIN, EXPRESSED-RELATED"/>
    <property type="match status" value="1"/>
</dbReference>
<protein>
    <recommendedName>
        <fullName evidence="1">AB hydrolase-1 domain-containing protein</fullName>
    </recommendedName>
</protein>
<evidence type="ECO:0000313" key="2">
    <source>
        <dbReference type="EMBL" id="KAL3620188.1"/>
    </source>
</evidence>